<evidence type="ECO:0000313" key="3">
    <source>
        <dbReference type="EMBL" id="CAC9935512.1"/>
    </source>
</evidence>
<keyword evidence="4" id="KW-1185">Reference proteome</keyword>
<evidence type="ECO:0000313" key="4">
    <source>
        <dbReference type="Proteomes" id="UP000586454"/>
    </source>
</evidence>
<dbReference type="PROSITE" id="PS51257">
    <property type="entry name" value="PROKAR_LIPOPROTEIN"/>
    <property type="match status" value="1"/>
</dbReference>
<comment type="caution">
    <text evidence="3">The sequence shown here is derived from an EMBL/GenBank/DDBJ whole genome shotgun (WGS) entry which is preliminary data.</text>
</comment>
<proteinExistence type="predicted"/>
<dbReference type="RefSeq" id="WP_180500754.1">
    <property type="nucleotide sequence ID" value="NZ_CAIJCS010000026.1"/>
</dbReference>
<feature type="region of interest" description="Disordered" evidence="1">
    <location>
        <begin position="39"/>
        <end position="61"/>
    </location>
</feature>
<dbReference type="AlphaFoldDB" id="A0A6V6Y6T9"/>
<feature type="chain" id="PRO_5028421824" description="4Fe-4S ferredoxin-type domain-containing protein" evidence="2">
    <location>
        <begin position="25"/>
        <end position="239"/>
    </location>
</feature>
<dbReference type="EMBL" id="CAIJCS010000026">
    <property type="protein sequence ID" value="CAC9935512.1"/>
    <property type="molecule type" value="Genomic_DNA"/>
</dbReference>
<name>A0A6V6Y6T9_9FIRM</name>
<feature type="compositionally biased region" description="Low complexity" evidence="1">
    <location>
        <begin position="39"/>
        <end position="49"/>
    </location>
</feature>
<feature type="signal peptide" evidence="2">
    <location>
        <begin position="1"/>
        <end position="24"/>
    </location>
</feature>
<evidence type="ECO:0008006" key="5">
    <source>
        <dbReference type="Google" id="ProtNLM"/>
    </source>
</evidence>
<sequence>MKKTWIATLALCLALGLTACGPKAEGNNAPAEENKVENAQAANNAAQTEEATEDASVPTKENPMVVDKENNTVKIYAEVNEKYKDESTMHMIVARDGKESNHAMFISDAKALEFHDALESLGLKAGNNMTKDNMGKAQVEGDALDVSFQFDGNDKIFTVDEVVADSSGQPIDIRFGGNYEFQESAGTGCISCLLSCPAGITSNHTHKIGDDEKENFTLMLNKDNVPADKTPVIITFAAK</sequence>
<evidence type="ECO:0000256" key="1">
    <source>
        <dbReference type="SAM" id="MobiDB-lite"/>
    </source>
</evidence>
<dbReference type="NCBIfam" id="NF040466">
    <property type="entry name" value="ydjY_domain"/>
    <property type="match status" value="1"/>
</dbReference>
<dbReference type="InterPro" id="IPR047750">
    <property type="entry name" value="YdjY-like"/>
</dbReference>
<accession>A0A6V6Y6T9</accession>
<organism evidence="3 4">
    <name type="scientific">Aedoeadaptatus nemausensis</name>
    <dbReference type="NCBI Taxonomy" id="2582829"/>
    <lineage>
        <taxon>Bacteria</taxon>
        <taxon>Bacillati</taxon>
        <taxon>Bacillota</taxon>
        <taxon>Tissierellia</taxon>
        <taxon>Tissierellales</taxon>
        <taxon>Peptoniphilaceae</taxon>
        <taxon>Aedoeadaptatus</taxon>
    </lineage>
</organism>
<keyword evidence="2" id="KW-0732">Signal</keyword>
<reference evidence="3 4" key="1">
    <citation type="submission" date="2020-06" db="EMBL/GenBank/DDBJ databases">
        <authorList>
            <person name="Criscuolo A."/>
        </authorList>
    </citation>
    <scope>NUCLEOTIDE SEQUENCE [LARGE SCALE GENOMIC DNA]</scope>
    <source>
        <strain evidence="3">1804121828</strain>
    </source>
</reference>
<protein>
    <recommendedName>
        <fullName evidence="5">4Fe-4S ferredoxin-type domain-containing protein</fullName>
    </recommendedName>
</protein>
<evidence type="ECO:0000256" key="2">
    <source>
        <dbReference type="SAM" id="SignalP"/>
    </source>
</evidence>
<dbReference type="Proteomes" id="UP000586454">
    <property type="component" value="Unassembled WGS sequence"/>
</dbReference>
<gene>
    <name evidence="3" type="ORF">PEPNEM18_01520</name>
</gene>